<dbReference type="SUPFAM" id="SSF81593">
    <property type="entry name" value="Nucleotidyltransferase substrate binding subunit/domain"/>
    <property type="match status" value="1"/>
</dbReference>
<dbReference type="PROSITE" id="PS50910">
    <property type="entry name" value="HEPN"/>
    <property type="match status" value="1"/>
</dbReference>
<keyword evidence="3" id="KW-1185">Reference proteome</keyword>
<dbReference type="Pfam" id="PF05168">
    <property type="entry name" value="HEPN"/>
    <property type="match status" value="1"/>
</dbReference>
<evidence type="ECO:0000313" key="3">
    <source>
        <dbReference type="Proteomes" id="UP000334340"/>
    </source>
</evidence>
<accession>A0A564ZLW7</accession>
<dbReference type="Proteomes" id="UP000334340">
    <property type="component" value="Unassembled WGS sequence"/>
</dbReference>
<dbReference type="AlphaFoldDB" id="A0A564ZLW7"/>
<feature type="domain" description="HEPN" evidence="1">
    <location>
        <begin position="9"/>
        <end position="119"/>
    </location>
</feature>
<dbReference type="EMBL" id="CABIKM010000035">
    <property type="protein sequence ID" value="VUZ85837.1"/>
    <property type="molecule type" value="Genomic_DNA"/>
</dbReference>
<name>A0A564ZLW7_9BACT</name>
<evidence type="ECO:0000313" key="2">
    <source>
        <dbReference type="EMBL" id="VUZ85837.1"/>
    </source>
</evidence>
<evidence type="ECO:0000259" key="1">
    <source>
        <dbReference type="PROSITE" id="PS50910"/>
    </source>
</evidence>
<gene>
    <name evidence="2" type="ORF">MELA_02223</name>
</gene>
<reference evidence="2 3" key="1">
    <citation type="submission" date="2019-07" db="EMBL/GenBank/DDBJ databases">
        <authorList>
            <person name="Cremers G."/>
        </authorList>
    </citation>
    <scope>NUCLEOTIDE SEQUENCE [LARGE SCALE GENOMIC DNA]</scope>
</reference>
<proteinExistence type="predicted"/>
<sequence length="130" mass="14579">MNTAGDRWLEFARQDLRMAELALNEGIYNQVCFHSQQCVEKYIKALLTNLGKTVPRTHSVIDLLGLLPPDCLQHLRDDLAQLDIFYIPTRYPDALPGSLAEGLPGRSEAQEAIALARACWREAGVKNTEK</sequence>
<organism evidence="2 3">
    <name type="scientific">Candidatus Methylomirabilis lanthanidiphila</name>
    <dbReference type="NCBI Taxonomy" id="2211376"/>
    <lineage>
        <taxon>Bacteria</taxon>
        <taxon>Candidatus Methylomirabilota</taxon>
        <taxon>Candidatus Methylomirabilia</taxon>
        <taxon>Candidatus Methylomirabilales</taxon>
        <taxon>Candidatus Methylomirabilaceae</taxon>
        <taxon>Candidatus Methylomirabilis</taxon>
    </lineage>
</organism>
<dbReference type="Gene3D" id="1.20.120.330">
    <property type="entry name" value="Nucleotidyltransferases domain 2"/>
    <property type="match status" value="1"/>
</dbReference>
<protein>
    <submittedName>
        <fullName evidence="2">HEPN domain-containing protein</fullName>
    </submittedName>
</protein>
<dbReference type="SMART" id="SM00748">
    <property type="entry name" value="HEPN"/>
    <property type="match status" value="1"/>
</dbReference>
<dbReference type="InterPro" id="IPR007842">
    <property type="entry name" value="HEPN_dom"/>
</dbReference>